<dbReference type="PANTHER" id="PTHR30189:SF1">
    <property type="entry name" value="LPS-ASSEMBLY PROTEIN LPTD"/>
    <property type="match status" value="1"/>
</dbReference>
<dbReference type="KEGG" id="aar:Acear_2171"/>
<dbReference type="HOGENOM" id="CLU_430082_0_0_9"/>
<organism evidence="2 3">
    <name type="scientific">Acetohalobium arabaticum (strain ATCC 49924 / DSM 5501 / Z-7288)</name>
    <dbReference type="NCBI Taxonomy" id="574087"/>
    <lineage>
        <taxon>Bacteria</taxon>
        <taxon>Bacillati</taxon>
        <taxon>Bacillota</taxon>
        <taxon>Clostridia</taxon>
        <taxon>Halanaerobiales</taxon>
        <taxon>Halobacteroidaceae</taxon>
        <taxon>Acetohalobium</taxon>
    </lineage>
</organism>
<name>D9QTT6_ACEAZ</name>
<dbReference type="OrthoDB" id="2111759at2"/>
<evidence type="ECO:0000313" key="2">
    <source>
        <dbReference type="EMBL" id="ADL13657.1"/>
    </source>
</evidence>
<dbReference type="STRING" id="574087.Acear_2171"/>
<dbReference type="EMBL" id="CP002105">
    <property type="protein sequence ID" value="ADL13657.1"/>
    <property type="molecule type" value="Genomic_DNA"/>
</dbReference>
<feature type="compositionally biased region" description="Acidic residues" evidence="1">
    <location>
        <begin position="361"/>
        <end position="379"/>
    </location>
</feature>
<protein>
    <submittedName>
        <fullName evidence="2">OstA family protein</fullName>
    </submittedName>
</protein>
<keyword evidence="3" id="KW-1185">Reference proteome</keyword>
<proteinExistence type="predicted"/>
<dbReference type="eggNOG" id="COG1452">
    <property type="taxonomic scope" value="Bacteria"/>
</dbReference>
<evidence type="ECO:0000256" key="1">
    <source>
        <dbReference type="SAM" id="MobiDB-lite"/>
    </source>
</evidence>
<dbReference type="GO" id="GO:0009279">
    <property type="term" value="C:cell outer membrane"/>
    <property type="evidence" value="ECO:0007669"/>
    <property type="project" value="TreeGrafter"/>
</dbReference>
<dbReference type="RefSeq" id="WP_013279098.1">
    <property type="nucleotide sequence ID" value="NC_014378.1"/>
</dbReference>
<evidence type="ECO:0000313" key="3">
    <source>
        <dbReference type="Proteomes" id="UP000001661"/>
    </source>
</evidence>
<dbReference type="Gene3D" id="2.60.450.10">
    <property type="entry name" value="Lipopolysaccharide (LPS) transport protein A like domain"/>
    <property type="match status" value="1"/>
</dbReference>
<dbReference type="Proteomes" id="UP000001661">
    <property type="component" value="Chromosome"/>
</dbReference>
<dbReference type="AlphaFoldDB" id="D9QTT6"/>
<dbReference type="PANTHER" id="PTHR30189">
    <property type="entry name" value="LPS-ASSEMBLY PROTEIN"/>
    <property type="match status" value="1"/>
</dbReference>
<dbReference type="InterPro" id="IPR050218">
    <property type="entry name" value="LptD"/>
</dbReference>
<reference evidence="2 3" key="1">
    <citation type="journal article" date="2010" name="Stand. Genomic Sci.">
        <title>Complete genome sequence of Acetohalobium arabaticum type strain (Z-7288).</title>
        <authorList>
            <person name="Sikorski J."/>
            <person name="Lapidus A."/>
            <person name="Chertkov O."/>
            <person name="Lucas S."/>
            <person name="Copeland A."/>
            <person name="Glavina Del Rio T."/>
            <person name="Nolan M."/>
            <person name="Tice H."/>
            <person name="Cheng J.F."/>
            <person name="Han C."/>
            <person name="Brambilla E."/>
            <person name="Pitluck S."/>
            <person name="Liolios K."/>
            <person name="Ivanova N."/>
            <person name="Mavromatis K."/>
            <person name="Mikhailova N."/>
            <person name="Pati A."/>
            <person name="Bruce D."/>
            <person name="Detter C."/>
            <person name="Tapia R."/>
            <person name="Goodwin L."/>
            <person name="Chen A."/>
            <person name="Palaniappan K."/>
            <person name="Land M."/>
            <person name="Hauser L."/>
            <person name="Chang Y.J."/>
            <person name="Jeffries C.D."/>
            <person name="Rohde M."/>
            <person name="Goker M."/>
            <person name="Spring S."/>
            <person name="Woyke T."/>
            <person name="Bristow J."/>
            <person name="Eisen J.A."/>
            <person name="Markowitz V."/>
            <person name="Hugenholtz P."/>
            <person name="Kyrpides N.C."/>
            <person name="Klenk H.P."/>
        </authorList>
    </citation>
    <scope>NUCLEOTIDE SEQUENCE [LARGE SCALE GENOMIC DNA]</scope>
    <source>
        <strain evidence="3">ATCC 49924 / DSM 5501 / Z-7288</strain>
    </source>
</reference>
<feature type="region of interest" description="Disordered" evidence="1">
    <location>
        <begin position="356"/>
        <end position="379"/>
    </location>
</feature>
<dbReference type="GO" id="GO:1990351">
    <property type="term" value="C:transporter complex"/>
    <property type="evidence" value="ECO:0007669"/>
    <property type="project" value="TreeGrafter"/>
</dbReference>
<sequence>MAKKAVIWIAIMMIIFTIPVSAREAPFSIEADNLTIDRTAGFVKARGEVEVDFGRKVLLAESVNIDLDTKDLLAEGNVVYREPNRELTGPKLLYNYGTKQGKFIDADGEIEGNKISGDEIKMIKGDFKIDNADLTTCESSDAHYKFTAEKVNIHPDDILIAEDVEVWLFGRHVFSYPVYKYSLKHNVELTPVPIIGYTSNSGYYMELDYEHFISRDLQGDIHTRWTSRDANELRFDYDYDVTNDIELNPIFDYQEEEGWYSRFIFDGDFDYGFNLDFDAKYDRPKEVDRGEIIGDIKLRQQQGGLYWQLERDYHKEWNYSPQLTLGSFDSAVGKFGLISNLKYRIGDVYFDDRYDTGPFSTDEDDEDDDDETYNELDESSEIRRQDLKWTVWSEDYELGPDTTLDTDTVLRKAWYGTDQEYSSYQTGFYLEHGLEKVTDIEAGFDYVHELGGRPEEFEAFKDELNDESSYLGWTGWRRYYDFVLDGHWITLGEDQKLKWEADVHRAVYEPGNSYDYYGYEANYRHTLTDSLLGILDYEYRRLPEDASWSIKDRDIEREEMSNYDEEFTDYDNSEAEYNPNLRDKINFGLDYEINSRQNNYFHAKGIMEYDLLSREYTTATLDLNYESKKQDHAYWSVDGKLKYDIIDNIYPTRTLEIKRVYDCMDLSLTFDWIEDEDEPEEPLERVVELKYEIKY</sequence>
<accession>D9QTT6</accession>
<gene>
    <name evidence="2" type="ordered locus">Acear_2171</name>
</gene>